<feature type="domain" description="Amidohydrolase 3" evidence="3">
    <location>
        <begin position="39"/>
        <end position="130"/>
    </location>
</feature>
<dbReference type="STRING" id="84521.SAMN04487994_100313"/>
<dbReference type="EC" id="3.5.4.1" evidence="4"/>
<evidence type="ECO:0000256" key="2">
    <source>
        <dbReference type="ARBA" id="ARBA00022801"/>
    </source>
</evidence>
<dbReference type="RefSeq" id="WP_092083954.1">
    <property type="nucleotide sequence ID" value="NZ_FNEL01000003.1"/>
</dbReference>
<protein>
    <submittedName>
        <fullName evidence="4">Cytosine deaminase</fullName>
        <ecNumber evidence="4">3.5.4.1</ecNumber>
    </submittedName>
</protein>
<feature type="domain" description="Amidohydrolase 3" evidence="3">
    <location>
        <begin position="147"/>
        <end position="399"/>
    </location>
</feature>
<dbReference type="PANTHER" id="PTHR32027:SF0">
    <property type="entry name" value="CYTOSINE DEAMINASE"/>
    <property type="match status" value="1"/>
</dbReference>
<dbReference type="FunFam" id="3.20.20.140:FF:000019">
    <property type="entry name" value="Cytosine deaminase"/>
    <property type="match status" value="1"/>
</dbReference>
<dbReference type="Proteomes" id="UP000235682">
    <property type="component" value="Unassembled WGS sequence"/>
</dbReference>
<dbReference type="EMBL" id="PNHE01000002">
    <property type="protein sequence ID" value="PMC59056.1"/>
    <property type="molecule type" value="Genomic_DNA"/>
</dbReference>
<dbReference type="InterPro" id="IPR052349">
    <property type="entry name" value="Metallo-hydrolase_Enzymes"/>
</dbReference>
<name>A0A1G8J2V5_9LACT</name>
<dbReference type="AlphaFoldDB" id="A0A1G8J2V5"/>
<accession>A0A1G8J2V5</accession>
<gene>
    <name evidence="4" type="ORF">CJ205_00910</name>
</gene>
<keyword evidence="2 4" id="KW-0378">Hydrolase</keyword>
<comment type="caution">
    <text evidence="4">The sequence shown here is derived from an EMBL/GenBank/DDBJ whole genome shotgun (WGS) entry which is preliminary data.</text>
</comment>
<dbReference type="OrthoDB" id="9815027at2"/>
<dbReference type="Gene3D" id="3.20.20.140">
    <property type="entry name" value="Metal-dependent hydrolases"/>
    <property type="match status" value="1"/>
</dbReference>
<dbReference type="PANTHER" id="PTHR32027">
    <property type="entry name" value="CYTOSINE DEAMINASE"/>
    <property type="match status" value="1"/>
</dbReference>
<dbReference type="InterPro" id="IPR013108">
    <property type="entry name" value="Amidohydro_3"/>
</dbReference>
<dbReference type="GO" id="GO:0004131">
    <property type="term" value="F:cytosine deaminase activity"/>
    <property type="evidence" value="ECO:0007669"/>
    <property type="project" value="UniProtKB-EC"/>
</dbReference>
<keyword evidence="1" id="KW-0479">Metal-binding</keyword>
<reference evidence="4 5" key="1">
    <citation type="submission" date="2017-09" db="EMBL/GenBank/DDBJ databases">
        <title>Bacterial strain isolated from the female urinary microbiota.</title>
        <authorList>
            <person name="Thomas-White K."/>
            <person name="Kumar N."/>
            <person name="Forster S."/>
            <person name="Putonti C."/>
            <person name="Lawley T."/>
            <person name="Wolfe A.J."/>
        </authorList>
    </citation>
    <scope>NUCLEOTIDE SEQUENCE [LARGE SCALE GENOMIC DNA]</scope>
    <source>
        <strain evidence="4 5">UMB0852</strain>
    </source>
</reference>
<dbReference type="GO" id="GO:0035888">
    <property type="term" value="F:isoguanine deaminase activity"/>
    <property type="evidence" value="ECO:0007669"/>
    <property type="project" value="TreeGrafter"/>
</dbReference>
<organism evidence="4 5">
    <name type="scientific">Dolosicoccus paucivorans</name>
    <dbReference type="NCBI Taxonomy" id="84521"/>
    <lineage>
        <taxon>Bacteria</taxon>
        <taxon>Bacillati</taxon>
        <taxon>Bacillota</taxon>
        <taxon>Bacilli</taxon>
        <taxon>Lactobacillales</taxon>
        <taxon>Aerococcaceae</taxon>
        <taxon>Dolosicoccus</taxon>
    </lineage>
</organism>
<dbReference type="GO" id="GO:0046872">
    <property type="term" value="F:metal ion binding"/>
    <property type="evidence" value="ECO:0007669"/>
    <property type="project" value="UniProtKB-KW"/>
</dbReference>
<evidence type="ECO:0000256" key="1">
    <source>
        <dbReference type="ARBA" id="ARBA00022723"/>
    </source>
</evidence>
<sequence length="416" mass="47290">MSTKKFINAVIYKHDDANEILVENGKFKAIGKDLGPADEVIDLEGRLVLPPYVDPHIHLDYVYTGLEGDQTGSDSGTLFEGIERWAEYKRTQTVEEVKERALRGIKEQMSYGTQYIRTHVDVTDPNMTGMKALLELREELKDKVTLQLVSFPQESMYSYKNGLELVEEGLKMGADAVGGIPHSEIARLYGEKSVQQMMELAYKYNRMVDVHIDENDDPQSRFLELLTAEAYYNDYGKYTAASHTCSFGSADDSYAYRMIGNFIKTGLNFIVAPTENAYLQGRYDTYPKRRGITRVREFVDHGINVGFAQDSIADLFYPAGNGNLMNILDNGIHLTQLMNDEDFKRNFDLITYNNAKTMMLDDYGLEEGNSANFIVLDAPDVYEAQRIRADVLASVRNGEYLFKKKPVEYDVELELD</sequence>
<proteinExistence type="predicted"/>
<evidence type="ECO:0000313" key="5">
    <source>
        <dbReference type="Proteomes" id="UP000235682"/>
    </source>
</evidence>
<dbReference type="InterPro" id="IPR011059">
    <property type="entry name" value="Metal-dep_hydrolase_composite"/>
</dbReference>
<dbReference type="SUPFAM" id="SSF51556">
    <property type="entry name" value="Metallo-dependent hydrolases"/>
    <property type="match status" value="1"/>
</dbReference>
<dbReference type="Gene3D" id="2.30.40.10">
    <property type="entry name" value="Urease, subunit C, domain 1"/>
    <property type="match status" value="1"/>
</dbReference>
<dbReference type="CDD" id="cd01293">
    <property type="entry name" value="Bact_CD"/>
    <property type="match status" value="1"/>
</dbReference>
<evidence type="ECO:0000313" key="4">
    <source>
        <dbReference type="EMBL" id="PMC59056.1"/>
    </source>
</evidence>
<dbReference type="GO" id="GO:0006209">
    <property type="term" value="P:cytosine catabolic process"/>
    <property type="evidence" value="ECO:0007669"/>
    <property type="project" value="TreeGrafter"/>
</dbReference>
<evidence type="ECO:0000259" key="3">
    <source>
        <dbReference type="Pfam" id="PF07969"/>
    </source>
</evidence>
<keyword evidence="5" id="KW-1185">Reference proteome</keyword>
<dbReference type="InterPro" id="IPR032466">
    <property type="entry name" value="Metal_Hydrolase"/>
</dbReference>
<dbReference type="SUPFAM" id="SSF51338">
    <property type="entry name" value="Composite domain of metallo-dependent hydrolases"/>
    <property type="match status" value="1"/>
</dbReference>
<dbReference type="Pfam" id="PF07969">
    <property type="entry name" value="Amidohydro_3"/>
    <property type="match status" value="2"/>
</dbReference>